<dbReference type="KEGG" id="maga:Mag101_15340"/>
<evidence type="ECO:0008006" key="4">
    <source>
        <dbReference type="Google" id="ProtNLM"/>
    </source>
</evidence>
<dbReference type="Gene3D" id="2.40.128.490">
    <property type="entry name" value="Uncharacterised protein PF14869, DUF4488"/>
    <property type="match status" value="1"/>
</dbReference>
<accession>A0A1Q2M9H2</accession>
<dbReference type="OrthoDB" id="8588312at2"/>
<dbReference type="EMBL" id="CP019650">
    <property type="protein sequence ID" value="AQQ68852.1"/>
    <property type="molecule type" value="Genomic_DNA"/>
</dbReference>
<proteinExistence type="predicted"/>
<dbReference type="AlphaFoldDB" id="A0A1Q2M9H2"/>
<dbReference type="STRING" id="260552.Mag101_15340"/>
<dbReference type="RefSeq" id="WP_077406947.1">
    <property type="nucleotide sequence ID" value="NZ_CP019650.1"/>
</dbReference>
<keyword evidence="1" id="KW-0732">Signal</keyword>
<organism evidence="2 3">
    <name type="scientific">Microbulbifer agarilyticus</name>
    <dbReference type="NCBI Taxonomy" id="260552"/>
    <lineage>
        <taxon>Bacteria</taxon>
        <taxon>Pseudomonadati</taxon>
        <taxon>Pseudomonadota</taxon>
        <taxon>Gammaproteobacteria</taxon>
        <taxon>Cellvibrionales</taxon>
        <taxon>Microbulbiferaceae</taxon>
        <taxon>Microbulbifer</taxon>
    </lineage>
</organism>
<evidence type="ECO:0000256" key="1">
    <source>
        <dbReference type="SAM" id="SignalP"/>
    </source>
</evidence>
<reference evidence="2" key="1">
    <citation type="submission" date="2017-02" db="EMBL/GenBank/DDBJ databases">
        <title>Genome of Microbulbifer agarilyticus GP101.</title>
        <authorList>
            <person name="Jung J."/>
            <person name="Bae S.S."/>
            <person name="Baek K."/>
        </authorList>
    </citation>
    <scope>NUCLEOTIDE SEQUENCE [LARGE SCALE GENOMIC DNA]</scope>
    <source>
        <strain evidence="2">GP101</strain>
    </source>
</reference>
<gene>
    <name evidence="2" type="ORF">Mag101_15340</name>
</gene>
<sequence length="132" mass="14804">MKKLAIAIALSLVSSLSAAKELVGVWELVSGNYVDGSGTLVDYKDLDMQALKVISDSHFSFTSMKGGDFWASGTGTYELADGKYTETLRYNSFGQATGAQFAFTTRIEDSLWYNERWEDGKRVEYEVWQRVE</sequence>
<evidence type="ECO:0000313" key="2">
    <source>
        <dbReference type="EMBL" id="AQQ68852.1"/>
    </source>
</evidence>
<dbReference type="Proteomes" id="UP000188219">
    <property type="component" value="Chromosome"/>
</dbReference>
<name>A0A1Q2M9H2_9GAMM</name>
<protein>
    <recommendedName>
        <fullName evidence="4">DUF4488 domain-containing protein</fullName>
    </recommendedName>
</protein>
<feature type="signal peptide" evidence="1">
    <location>
        <begin position="1"/>
        <end position="19"/>
    </location>
</feature>
<evidence type="ECO:0000313" key="3">
    <source>
        <dbReference type="Proteomes" id="UP000188219"/>
    </source>
</evidence>
<feature type="chain" id="PRO_5013224637" description="DUF4488 domain-containing protein" evidence="1">
    <location>
        <begin position="20"/>
        <end position="132"/>
    </location>
</feature>
<keyword evidence="3" id="KW-1185">Reference proteome</keyword>